<name>A0A2Z7AT46_9LAMI</name>
<gene>
    <name evidence="1" type="ORF">F511_01985</name>
</gene>
<protein>
    <submittedName>
        <fullName evidence="1">Uncharacterized protein</fullName>
    </submittedName>
</protein>
<dbReference type="AlphaFoldDB" id="A0A2Z7AT46"/>
<accession>A0A2Z7AT46</accession>
<reference evidence="1 2" key="1">
    <citation type="journal article" date="2015" name="Proc. Natl. Acad. Sci. U.S.A.">
        <title>The resurrection genome of Boea hygrometrica: A blueprint for survival of dehydration.</title>
        <authorList>
            <person name="Xiao L."/>
            <person name="Yang G."/>
            <person name="Zhang L."/>
            <person name="Yang X."/>
            <person name="Zhao S."/>
            <person name="Ji Z."/>
            <person name="Zhou Q."/>
            <person name="Hu M."/>
            <person name="Wang Y."/>
            <person name="Chen M."/>
            <person name="Xu Y."/>
            <person name="Jin H."/>
            <person name="Xiao X."/>
            <person name="Hu G."/>
            <person name="Bao F."/>
            <person name="Hu Y."/>
            <person name="Wan P."/>
            <person name="Li L."/>
            <person name="Deng X."/>
            <person name="Kuang T."/>
            <person name="Xiang C."/>
            <person name="Zhu J.K."/>
            <person name="Oliver M.J."/>
            <person name="He Y."/>
        </authorList>
    </citation>
    <scope>NUCLEOTIDE SEQUENCE [LARGE SCALE GENOMIC DNA]</scope>
    <source>
        <strain evidence="2">cv. XS01</strain>
    </source>
</reference>
<sequence length="52" mass="6186">MARQPFPKHTPRDMFLHIQCLKQYQKELVANPYDNQNHSFSPIFLSAGKFQH</sequence>
<proteinExistence type="predicted"/>
<dbReference type="EMBL" id="KV012487">
    <property type="protein sequence ID" value="KZV25015.1"/>
    <property type="molecule type" value="Genomic_DNA"/>
</dbReference>
<organism evidence="1 2">
    <name type="scientific">Dorcoceras hygrometricum</name>
    <dbReference type="NCBI Taxonomy" id="472368"/>
    <lineage>
        <taxon>Eukaryota</taxon>
        <taxon>Viridiplantae</taxon>
        <taxon>Streptophyta</taxon>
        <taxon>Embryophyta</taxon>
        <taxon>Tracheophyta</taxon>
        <taxon>Spermatophyta</taxon>
        <taxon>Magnoliopsida</taxon>
        <taxon>eudicotyledons</taxon>
        <taxon>Gunneridae</taxon>
        <taxon>Pentapetalae</taxon>
        <taxon>asterids</taxon>
        <taxon>lamiids</taxon>
        <taxon>Lamiales</taxon>
        <taxon>Gesneriaceae</taxon>
        <taxon>Didymocarpoideae</taxon>
        <taxon>Trichosporeae</taxon>
        <taxon>Loxocarpinae</taxon>
        <taxon>Dorcoceras</taxon>
    </lineage>
</organism>
<evidence type="ECO:0000313" key="2">
    <source>
        <dbReference type="Proteomes" id="UP000250235"/>
    </source>
</evidence>
<keyword evidence="2" id="KW-1185">Reference proteome</keyword>
<evidence type="ECO:0000313" key="1">
    <source>
        <dbReference type="EMBL" id="KZV25015.1"/>
    </source>
</evidence>
<dbReference type="Proteomes" id="UP000250235">
    <property type="component" value="Unassembled WGS sequence"/>
</dbReference>